<dbReference type="EMBL" id="JARK01000126">
    <property type="protein sequence ID" value="EYC42560.1"/>
    <property type="molecule type" value="Genomic_DNA"/>
</dbReference>
<evidence type="ECO:0000313" key="2">
    <source>
        <dbReference type="Proteomes" id="UP000024635"/>
    </source>
</evidence>
<accession>A0A016WSG4</accession>
<proteinExistence type="predicted"/>
<sequence length="90" mass="10330">MFQMAVSFSSWKELTSILDSDKKLLKKPNLPLMLNQLNSLSLRMHTIGCEKASHRTLRVNRVACVMPPRFDACPRKSFCKIFSSMKETPI</sequence>
<evidence type="ECO:0000313" key="1">
    <source>
        <dbReference type="EMBL" id="EYC42560.1"/>
    </source>
</evidence>
<gene>
    <name evidence="1" type="primary">Acey_s0526.g2932</name>
    <name evidence="1" type="ORF">Y032_0526g2932</name>
</gene>
<keyword evidence="2" id="KW-1185">Reference proteome</keyword>
<comment type="caution">
    <text evidence="1">The sequence shown here is derived from an EMBL/GenBank/DDBJ whole genome shotgun (WGS) entry which is preliminary data.</text>
</comment>
<reference evidence="2" key="1">
    <citation type="journal article" date="2015" name="Nat. Genet.">
        <title>The genome and transcriptome of the zoonotic hookworm Ancylostoma ceylanicum identify infection-specific gene families.</title>
        <authorList>
            <person name="Schwarz E.M."/>
            <person name="Hu Y."/>
            <person name="Antoshechkin I."/>
            <person name="Miller M.M."/>
            <person name="Sternberg P.W."/>
            <person name="Aroian R.V."/>
        </authorList>
    </citation>
    <scope>NUCLEOTIDE SEQUENCE</scope>
    <source>
        <strain evidence="2">HY135</strain>
    </source>
</reference>
<dbReference type="AlphaFoldDB" id="A0A016WSG4"/>
<dbReference type="Proteomes" id="UP000024635">
    <property type="component" value="Unassembled WGS sequence"/>
</dbReference>
<protein>
    <submittedName>
        <fullName evidence="1">Uncharacterized protein</fullName>
    </submittedName>
</protein>
<organism evidence="1 2">
    <name type="scientific">Ancylostoma ceylanicum</name>
    <dbReference type="NCBI Taxonomy" id="53326"/>
    <lineage>
        <taxon>Eukaryota</taxon>
        <taxon>Metazoa</taxon>
        <taxon>Ecdysozoa</taxon>
        <taxon>Nematoda</taxon>
        <taxon>Chromadorea</taxon>
        <taxon>Rhabditida</taxon>
        <taxon>Rhabditina</taxon>
        <taxon>Rhabditomorpha</taxon>
        <taxon>Strongyloidea</taxon>
        <taxon>Ancylostomatidae</taxon>
        <taxon>Ancylostomatinae</taxon>
        <taxon>Ancylostoma</taxon>
    </lineage>
</organism>
<name>A0A016WSG4_9BILA</name>